<evidence type="ECO:0000313" key="8">
    <source>
        <dbReference type="EMBL" id="KPA75599.1"/>
    </source>
</evidence>
<keyword evidence="6" id="KW-0687">Ribonucleoprotein</keyword>
<comment type="subunit">
    <text evidence="6">Associates with 90S and pre-40S pre-ribosomal particles.</text>
</comment>
<evidence type="ECO:0000256" key="5">
    <source>
        <dbReference type="ARBA" id="ARBA00023242"/>
    </source>
</evidence>
<keyword evidence="3 6" id="KW-0690">Ribosome biogenesis</keyword>
<dbReference type="PANTHER" id="PTHR21738:SF0">
    <property type="entry name" value="RIBOSOMAL RNA PROCESSING PROTEIN 36 HOMOLOG"/>
    <property type="match status" value="1"/>
</dbReference>
<proteinExistence type="inferred from homology"/>
<dbReference type="OMA" id="CLRCVIR"/>
<evidence type="ECO:0000256" key="3">
    <source>
        <dbReference type="ARBA" id="ARBA00022517"/>
    </source>
</evidence>
<dbReference type="VEuPathDB" id="TriTrypDB:LpyrH10_24_1140"/>
<dbReference type="PANTHER" id="PTHR21738">
    <property type="entry name" value="RIBOSOMAL RNA PROCESSING PROTEIN 36 HOMOLOG"/>
    <property type="match status" value="1"/>
</dbReference>
<dbReference type="GeneID" id="26908758"/>
<evidence type="ECO:0000313" key="9">
    <source>
        <dbReference type="Proteomes" id="UP000037923"/>
    </source>
</evidence>
<gene>
    <name evidence="8" type="ORF">ABB37_08474</name>
</gene>
<dbReference type="AlphaFoldDB" id="A0A0M9FTG3"/>
<dbReference type="OrthoDB" id="448446at2759"/>
<protein>
    <recommendedName>
        <fullName evidence="6">rRNA biogenesis protein RRP36</fullName>
    </recommendedName>
</protein>
<evidence type="ECO:0000256" key="7">
    <source>
        <dbReference type="SAM" id="MobiDB-lite"/>
    </source>
</evidence>
<feature type="region of interest" description="Disordered" evidence="7">
    <location>
        <begin position="1"/>
        <end position="30"/>
    </location>
</feature>
<dbReference type="GO" id="GO:0000462">
    <property type="term" value="P:maturation of SSU-rRNA from tricistronic rRNA transcript (SSU-rRNA, 5.8S rRNA, LSU-rRNA)"/>
    <property type="evidence" value="ECO:0007669"/>
    <property type="project" value="TreeGrafter"/>
</dbReference>
<dbReference type="GO" id="GO:0005730">
    <property type="term" value="C:nucleolus"/>
    <property type="evidence" value="ECO:0007669"/>
    <property type="project" value="UniProtKB-SubCell"/>
</dbReference>
<comment type="subcellular location">
    <subcellularLocation>
        <location evidence="1 6">Nucleus</location>
        <location evidence="1 6">Nucleolus</location>
    </subcellularLocation>
</comment>
<sequence length="217" mass="25416">MSDDDGPPPVHDAHRKPKHPLSKYSRGYGAKKDAVMTRVDPRFDSMFGRADARQFEQNYGFLREEAEREEVARRFRVKCLKCIIRRCELEQAGEDLDEYDLSDYEQEVFGEEHQRELREMKLTPPQQLYAELEKLQRESQLYIARTRDNAAKDRHSSVRKELLKKEVQAVKAGTKSKPYFPKRAAVKKAMLADNFTHLNEKGGKAAVDRYLIRKRKK</sequence>
<keyword evidence="5 6" id="KW-0539">Nucleus</keyword>
<name>A0A0M9FTG3_LEPPY</name>
<evidence type="ECO:0000256" key="2">
    <source>
        <dbReference type="ARBA" id="ARBA00009418"/>
    </source>
</evidence>
<dbReference type="RefSeq" id="XP_015654038.1">
    <property type="nucleotide sequence ID" value="XM_015807499.1"/>
</dbReference>
<reference evidence="8 9" key="1">
    <citation type="submission" date="2015-07" db="EMBL/GenBank/DDBJ databases">
        <title>High-quality genome of monoxenous trypanosomatid Leptomonas pyrrhocoris.</title>
        <authorList>
            <person name="Flegontov P."/>
            <person name="Butenko A."/>
            <person name="Firsov S."/>
            <person name="Vlcek C."/>
            <person name="Logacheva M.D."/>
            <person name="Field M."/>
            <person name="Filatov D."/>
            <person name="Flegontova O."/>
            <person name="Gerasimov E."/>
            <person name="Jackson A.P."/>
            <person name="Kelly S."/>
            <person name="Opperdoes F."/>
            <person name="O'Reilly A."/>
            <person name="Votypka J."/>
            <person name="Yurchenko V."/>
            <person name="Lukes J."/>
        </authorList>
    </citation>
    <scope>NUCLEOTIDE SEQUENCE [LARGE SCALE GENOMIC DNA]</scope>
    <source>
        <strain evidence="8">H10</strain>
    </source>
</reference>
<dbReference type="InterPro" id="IPR009292">
    <property type="entry name" value="RRP36"/>
</dbReference>
<comment type="caution">
    <text evidence="8">The sequence shown here is derived from an EMBL/GenBank/DDBJ whole genome shotgun (WGS) entry which is preliminary data.</text>
</comment>
<dbReference type="EMBL" id="LGTL01000024">
    <property type="protein sequence ID" value="KPA75599.1"/>
    <property type="molecule type" value="Genomic_DNA"/>
</dbReference>
<evidence type="ECO:0000256" key="6">
    <source>
        <dbReference type="RuleBase" id="RU368027"/>
    </source>
</evidence>
<dbReference type="GO" id="GO:0030686">
    <property type="term" value="C:90S preribosome"/>
    <property type="evidence" value="ECO:0007669"/>
    <property type="project" value="TreeGrafter"/>
</dbReference>
<comment type="function">
    <text evidence="6">Component of the 90S pre-ribosome involved in the maturation of rRNAs. Required for early cleavages of the pre-RNAs in the 40S ribosomal subunit maturation pathway.</text>
</comment>
<organism evidence="8 9">
    <name type="scientific">Leptomonas pyrrhocoris</name>
    <name type="common">Firebug parasite</name>
    <dbReference type="NCBI Taxonomy" id="157538"/>
    <lineage>
        <taxon>Eukaryota</taxon>
        <taxon>Discoba</taxon>
        <taxon>Euglenozoa</taxon>
        <taxon>Kinetoplastea</taxon>
        <taxon>Metakinetoplastina</taxon>
        <taxon>Trypanosomatida</taxon>
        <taxon>Trypanosomatidae</taxon>
        <taxon>Leishmaniinae</taxon>
        <taxon>Leptomonas</taxon>
    </lineage>
</organism>
<dbReference type="Proteomes" id="UP000037923">
    <property type="component" value="Unassembled WGS sequence"/>
</dbReference>
<accession>A0A0M9FTG3</accession>
<evidence type="ECO:0000256" key="1">
    <source>
        <dbReference type="ARBA" id="ARBA00004604"/>
    </source>
</evidence>
<keyword evidence="9" id="KW-1185">Reference proteome</keyword>
<evidence type="ECO:0000256" key="4">
    <source>
        <dbReference type="ARBA" id="ARBA00022552"/>
    </source>
</evidence>
<comment type="similarity">
    <text evidence="2 6">Belongs to the RRP36 family.</text>
</comment>
<dbReference type="Pfam" id="PF06102">
    <property type="entry name" value="RRP36"/>
    <property type="match status" value="1"/>
</dbReference>
<keyword evidence="4 6" id="KW-0698">rRNA processing</keyword>